<dbReference type="EMBL" id="JAPTSV010000004">
    <property type="protein sequence ID" value="KAJ1528810.1"/>
    <property type="molecule type" value="Genomic_DNA"/>
</dbReference>
<reference evidence="2" key="1">
    <citation type="submission" date="2022-12" db="EMBL/GenBank/DDBJ databases">
        <title>Chromosome-level genome assembly of the bean flower thrips Megalurothrips usitatus.</title>
        <authorList>
            <person name="Ma L."/>
            <person name="Liu Q."/>
            <person name="Li H."/>
            <person name="Cai W."/>
        </authorList>
    </citation>
    <scope>NUCLEOTIDE SEQUENCE</scope>
    <source>
        <strain evidence="2">Cailab_2022a</strain>
    </source>
</reference>
<keyword evidence="3" id="KW-1185">Reference proteome</keyword>
<dbReference type="Proteomes" id="UP001075354">
    <property type="component" value="Chromosome 4"/>
</dbReference>
<dbReference type="Pfam" id="PF01395">
    <property type="entry name" value="PBP_GOBP"/>
    <property type="match status" value="1"/>
</dbReference>
<protein>
    <submittedName>
        <fullName evidence="2">Uncharacterized protein</fullName>
    </submittedName>
</protein>
<dbReference type="InterPro" id="IPR006170">
    <property type="entry name" value="PBP/GOBP"/>
</dbReference>
<dbReference type="SUPFAM" id="SSF47565">
    <property type="entry name" value="Insect pheromone/odorant-binding proteins"/>
    <property type="match status" value="1"/>
</dbReference>
<comment type="caution">
    <text evidence="2">The sequence shown here is derived from an EMBL/GenBank/DDBJ whole genome shotgun (WGS) entry which is preliminary data.</text>
</comment>
<proteinExistence type="predicted"/>
<sequence length="227" mass="25254">MTPLDPLTARFLRLRDARVPIPDDGWGQDEHDDGDGDVPAALDKELTAALRRCMESYGVDQRRRQGDSSTASAMASCNQRQQRPGIRSRHRRRRRRAALAATTGTWVTYYGRHMLTDTPWPQGRPRGKTEHGDVTACAVHCAFAKTQLVSREGVPDEALLVKRLEDSIAGPRERLGAMREAHACFVRLGAASNADDDLCVYTMKLARCMGMDVVREYNKIKSGSGGW</sequence>
<evidence type="ECO:0000313" key="2">
    <source>
        <dbReference type="EMBL" id="KAJ1528810.1"/>
    </source>
</evidence>
<accession>A0AAV7XVB7</accession>
<dbReference type="InterPro" id="IPR036728">
    <property type="entry name" value="PBP_GOBP_sf"/>
</dbReference>
<organism evidence="2 3">
    <name type="scientific">Megalurothrips usitatus</name>
    <name type="common">bean blossom thrips</name>
    <dbReference type="NCBI Taxonomy" id="439358"/>
    <lineage>
        <taxon>Eukaryota</taxon>
        <taxon>Metazoa</taxon>
        <taxon>Ecdysozoa</taxon>
        <taxon>Arthropoda</taxon>
        <taxon>Hexapoda</taxon>
        <taxon>Insecta</taxon>
        <taxon>Pterygota</taxon>
        <taxon>Neoptera</taxon>
        <taxon>Paraneoptera</taxon>
        <taxon>Thysanoptera</taxon>
        <taxon>Terebrantia</taxon>
        <taxon>Thripoidea</taxon>
        <taxon>Thripidae</taxon>
        <taxon>Megalurothrips</taxon>
    </lineage>
</organism>
<evidence type="ECO:0000256" key="1">
    <source>
        <dbReference type="SAM" id="MobiDB-lite"/>
    </source>
</evidence>
<evidence type="ECO:0000313" key="3">
    <source>
        <dbReference type="Proteomes" id="UP001075354"/>
    </source>
</evidence>
<feature type="compositionally biased region" description="Polar residues" evidence="1">
    <location>
        <begin position="67"/>
        <end position="79"/>
    </location>
</feature>
<gene>
    <name evidence="2" type="ORF">ONE63_007187</name>
</gene>
<feature type="region of interest" description="Disordered" evidence="1">
    <location>
        <begin position="58"/>
        <end position="94"/>
    </location>
</feature>
<dbReference type="AlphaFoldDB" id="A0AAV7XVB7"/>
<name>A0AAV7XVB7_9NEOP</name>
<dbReference type="GO" id="GO:0005549">
    <property type="term" value="F:odorant binding"/>
    <property type="evidence" value="ECO:0007669"/>
    <property type="project" value="InterPro"/>
</dbReference>